<feature type="region of interest" description="Disordered" evidence="1">
    <location>
        <begin position="145"/>
        <end position="193"/>
    </location>
</feature>
<accession>A0A699Z0B0</accession>
<evidence type="ECO:0000256" key="1">
    <source>
        <dbReference type="SAM" id="MobiDB-lite"/>
    </source>
</evidence>
<feature type="non-terminal residue" evidence="2">
    <location>
        <position position="1"/>
    </location>
</feature>
<evidence type="ECO:0000313" key="3">
    <source>
        <dbReference type="Proteomes" id="UP000485058"/>
    </source>
</evidence>
<dbReference type="Proteomes" id="UP000485058">
    <property type="component" value="Unassembled WGS sequence"/>
</dbReference>
<evidence type="ECO:0000313" key="2">
    <source>
        <dbReference type="EMBL" id="GFH15431.1"/>
    </source>
</evidence>
<dbReference type="AlphaFoldDB" id="A0A699Z0B0"/>
<sequence>MTALARIDNRRNHHRYDIQTEAPSQPLQPTFKSAYFAGRLAGLQQQDQARRAPGYGAATYPGTGAAAAGGVGAPAADLQAEVLGSLPPGMTALARIDNRRNHHRYDIQTEAPSQPLQPVSCVQRHMELFQQSLHAAMQRWPSRRPQYGKHEVQESAQHADGSKKLTKLCQKPPQERTEEDINSWKKAVSQLQT</sequence>
<gene>
    <name evidence="2" type="ORF">HaLaN_11659</name>
</gene>
<keyword evidence="3" id="KW-1185">Reference proteome</keyword>
<name>A0A699Z0B0_HAELA</name>
<protein>
    <submittedName>
        <fullName evidence="2">Uncharacterized protein</fullName>
    </submittedName>
</protein>
<comment type="caution">
    <text evidence="2">The sequence shown here is derived from an EMBL/GenBank/DDBJ whole genome shotgun (WGS) entry which is preliminary data.</text>
</comment>
<reference evidence="2 3" key="1">
    <citation type="submission" date="2020-02" db="EMBL/GenBank/DDBJ databases">
        <title>Draft genome sequence of Haematococcus lacustris strain NIES-144.</title>
        <authorList>
            <person name="Morimoto D."/>
            <person name="Nakagawa S."/>
            <person name="Yoshida T."/>
            <person name="Sawayama S."/>
        </authorList>
    </citation>
    <scope>NUCLEOTIDE SEQUENCE [LARGE SCALE GENOMIC DNA]</scope>
    <source>
        <strain evidence="2 3">NIES-144</strain>
    </source>
</reference>
<organism evidence="2 3">
    <name type="scientific">Haematococcus lacustris</name>
    <name type="common">Green alga</name>
    <name type="synonym">Haematococcus pluvialis</name>
    <dbReference type="NCBI Taxonomy" id="44745"/>
    <lineage>
        <taxon>Eukaryota</taxon>
        <taxon>Viridiplantae</taxon>
        <taxon>Chlorophyta</taxon>
        <taxon>core chlorophytes</taxon>
        <taxon>Chlorophyceae</taxon>
        <taxon>CS clade</taxon>
        <taxon>Chlamydomonadales</taxon>
        <taxon>Haematococcaceae</taxon>
        <taxon>Haematococcus</taxon>
    </lineage>
</organism>
<feature type="non-terminal residue" evidence="2">
    <location>
        <position position="193"/>
    </location>
</feature>
<dbReference type="EMBL" id="BLLF01000849">
    <property type="protein sequence ID" value="GFH15431.1"/>
    <property type="molecule type" value="Genomic_DNA"/>
</dbReference>
<proteinExistence type="predicted"/>